<comment type="caution">
    <text evidence="2">The sequence shown here is derived from an EMBL/GenBank/DDBJ whole genome shotgun (WGS) entry which is preliminary data.</text>
</comment>
<dbReference type="Proteomes" id="UP001597182">
    <property type="component" value="Unassembled WGS sequence"/>
</dbReference>
<dbReference type="InterPro" id="IPR051049">
    <property type="entry name" value="Dienelactone_hydrolase-like"/>
</dbReference>
<feature type="domain" description="Dienelactone hydrolase" evidence="1">
    <location>
        <begin position="18"/>
        <end position="246"/>
    </location>
</feature>
<dbReference type="EMBL" id="JBHTMB010000141">
    <property type="protein sequence ID" value="MFD1234910.1"/>
    <property type="molecule type" value="Genomic_DNA"/>
</dbReference>
<dbReference type="RefSeq" id="WP_346091600.1">
    <property type="nucleotide sequence ID" value="NZ_BAABKS010000029.1"/>
</dbReference>
<dbReference type="PANTHER" id="PTHR46623">
    <property type="entry name" value="CARBOXYMETHYLENEBUTENOLIDASE-RELATED"/>
    <property type="match status" value="1"/>
</dbReference>
<gene>
    <name evidence="2" type="ORF">ACFQ34_16585</name>
</gene>
<dbReference type="PANTHER" id="PTHR46623:SF10">
    <property type="entry name" value="CARBOXYMETHYLENEBUTENOLIDASE HOMOLOG"/>
    <property type="match status" value="1"/>
</dbReference>
<dbReference type="EC" id="3.1.-.-" evidence="2"/>
<name>A0ABW3VJG9_9PSEU</name>
<dbReference type="SUPFAM" id="SSF53474">
    <property type="entry name" value="alpha/beta-Hydrolases"/>
    <property type="match status" value="1"/>
</dbReference>
<evidence type="ECO:0000313" key="3">
    <source>
        <dbReference type="Proteomes" id="UP001597182"/>
    </source>
</evidence>
<dbReference type="Gene3D" id="3.40.50.1820">
    <property type="entry name" value="alpha/beta hydrolase"/>
    <property type="match status" value="1"/>
</dbReference>
<dbReference type="InterPro" id="IPR029058">
    <property type="entry name" value="AB_hydrolase_fold"/>
</dbReference>
<organism evidence="2 3">
    <name type="scientific">Pseudonocardia benzenivorans</name>
    <dbReference type="NCBI Taxonomy" id="228005"/>
    <lineage>
        <taxon>Bacteria</taxon>
        <taxon>Bacillati</taxon>
        <taxon>Actinomycetota</taxon>
        <taxon>Actinomycetes</taxon>
        <taxon>Pseudonocardiales</taxon>
        <taxon>Pseudonocardiaceae</taxon>
        <taxon>Pseudonocardia</taxon>
    </lineage>
</organism>
<evidence type="ECO:0000313" key="2">
    <source>
        <dbReference type="EMBL" id="MFD1234910.1"/>
    </source>
</evidence>
<protein>
    <submittedName>
        <fullName evidence="2">Dienelactone hydrolase family protein</fullName>
        <ecNumber evidence="2">3.1.-.-</ecNumber>
    </submittedName>
</protein>
<dbReference type="GO" id="GO:0016787">
    <property type="term" value="F:hydrolase activity"/>
    <property type="evidence" value="ECO:0007669"/>
    <property type="project" value="UniProtKB-KW"/>
</dbReference>
<sequence>MVERDDVVETGDGPMTVTIRHPDGAGPFPVVIVYHDGPGLREDIHDVTRTLADAGYYTVLPDLYHRLGHQISFDMAGIAQGPGSPEFDRLIAAVTSLGDDMVLADTVAVLDATARDGAADMASKAAMGFCMGARFTLRLLASDPDGFAAGSALHPSNCVTDDADSPHRSIGAISAELFVGLGGADTISPLELNGPLRDELAQPSVKATVEIFDGADHGFMFPHYPAYQQHAATVSWERTLELFRRAL</sequence>
<proteinExistence type="predicted"/>
<reference evidence="3" key="1">
    <citation type="journal article" date="2019" name="Int. J. Syst. Evol. Microbiol.">
        <title>The Global Catalogue of Microorganisms (GCM) 10K type strain sequencing project: providing services to taxonomists for standard genome sequencing and annotation.</title>
        <authorList>
            <consortium name="The Broad Institute Genomics Platform"/>
            <consortium name="The Broad Institute Genome Sequencing Center for Infectious Disease"/>
            <person name="Wu L."/>
            <person name="Ma J."/>
        </authorList>
    </citation>
    <scope>NUCLEOTIDE SEQUENCE [LARGE SCALE GENOMIC DNA]</scope>
    <source>
        <strain evidence="3">CCUG 49018</strain>
    </source>
</reference>
<keyword evidence="3" id="KW-1185">Reference proteome</keyword>
<dbReference type="InterPro" id="IPR002925">
    <property type="entry name" value="Dienelactn_hydro"/>
</dbReference>
<evidence type="ECO:0000259" key="1">
    <source>
        <dbReference type="Pfam" id="PF01738"/>
    </source>
</evidence>
<accession>A0ABW3VJG9</accession>
<dbReference type="Pfam" id="PF01738">
    <property type="entry name" value="DLH"/>
    <property type="match status" value="1"/>
</dbReference>
<keyword evidence="2" id="KW-0378">Hydrolase</keyword>